<evidence type="ECO:0000256" key="3">
    <source>
        <dbReference type="SAM" id="SignalP"/>
    </source>
</evidence>
<keyword evidence="6" id="KW-1185">Reference proteome</keyword>
<dbReference type="EMBL" id="FNQN01000009">
    <property type="protein sequence ID" value="SEA67874.1"/>
    <property type="molecule type" value="Genomic_DNA"/>
</dbReference>
<comment type="subcellular location">
    <subcellularLocation>
        <location evidence="1">Secreted</location>
    </subcellularLocation>
</comment>
<dbReference type="GO" id="GO:0016810">
    <property type="term" value="F:hydrolase activity, acting on carbon-nitrogen (but not peptide) bonds"/>
    <property type="evidence" value="ECO:0007669"/>
    <property type="project" value="InterPro"/>
</dbReference>
<dbReference type="InterPro" id="IPR051398">
    <property type="entry name" value="Polysacch_Deacetylase"/>
</dbReference>
<dbReference type="PROSITE" id="PS51677">
    <property type="entry name" value="NODB"/>
    <property type="match status" value="1"/>
</dbReference>
<gene>
    <name evidence="5" type="ORF">SAMN05660420_02843</name>
</gene>
<dbReference type="GO" id="GO:0005975">
    <property type="term" value="P:carbohydrate metabolic process"/>
    <property type="evidence" value="ECO:0007669"/>
    <property type="project" value="InterPro"/>
</dbReference>
<evidence type="ECO:0000313" key="5">
    <source>
        <dbReference type="EMBL" id="SEA67874.1"/>
    </source>
</evidence>
<dbReference type="AlphaFoldDB" id="A0A1H4D588"/>
<evidence type="ECO:0000259" key="4">
    <source>
        <dbReference type="PROSITE" id="PS51677"/>
    </source>
</evidence>
<dbReference type="Gene3D" id="3.20.20.370">
    <property type="entry name" value="Glycoside hydrolase/deacetylase"/>
    <property type="match status" value="1"/>
</dbReference>
<protein>
    <submittedName>
        <fullName evidence="5">Polysaccharide deacetylase</fullName>
    </submittedName>
</protein>
<evidence type="ECO:0000256" key="1">
    <source>
        <dbReference type="ARBA" id="ARBA00004613"/>
    </source>
</evidence>
<dbReference type="Proteomes" id="UP000199409">
    <property type="component" value="Unassembled WGS sequence"/>
</dbReference>
<organism evidence="5 6">
    <name type="scientific">Desulfuromusa kysingii</name>
    <dbReference type="NCBI Taxonomy" id="37625"/>
    <lineage>
        <taxon>Bacteria</taxon>
        <taxon>Pseudomonadati</taxon>
        <taxon>Thermodesulfobacteriota</taxon>
        <taxon>Desulfuromonadia</taxon>
        <taxon>Desulfuromonadales</taxon>
        <taxon>Geopsychrobacteraceae</taxon>
        <taxon>Desulfuromusa</taxon>
    </lineage>
</organism>
<feature type="signal peptide" evidence="3">
    <location>
        <begin position="1"/>
        <end position="21"/>
    </location>
</feature>
<proteinExistence type="predicted"/>
<name>A0A1H4D588_9BACT</name>
<accession>A0A1H4D588</accession>
<dbReference type="GO" id="GO:0005576">
    <property type="term" value="C:extracellular region"/>
    <property type="evidence" value="ECO:0007669"/>
    <property type="project" value="UniProtKB-SubCell"/>
</dbReference>
<reference evidence="5 6" key="1">
    <citation type="submission" date="2016-10" db="EMBL/GenBank/DDBJ databases">
        <authorList>
            <person name="de Groot N.N."/>
        </authorList>
    </citation>
    <scope>NUCLEOTIDE SEQUENCE [LARGE SCALE GENOMIC DNA]</scope>
    <source>
        <strain evidence="5 6">DSM 7343</strain>
    </source>
</reference>
<dbReference type="Pfam" id="PF01522">
    <property type="entry name" value="Polysacc_deac_1"/>
    <property type="match status" value="1"/>
</dbReference>
<dbReference type="PANTHER" id="PTHR34216:SF3">
    <property type="entry name" value="POLY-BETA-1,6-N-ACETYL-D-GLUCOSAMINE N-DEACETYLASE"/>
    <property type="match status" value="1"/>
</dbReference>
<feature type="chain" id="PRO_5011587213" evidence="3">
    <location>
        <begin position="22"/>
        <end position="346"/>
    </location>
</feature>
<dbReference type="RefSeq" id="WP_175498406.1">
    <property type="nucleotide sequence ID" value="NZ_FNQN01000009.1"/>
</dbReference>
<dbReference type="CDD" id="cd10973">
    <property type="entry name" value="CE4_DAC_u4_5s"/>
    <property type="match status" value="1"/>
</dbReference>
<keyword evidence="2 3" id="KW-0732">Signal</keyword>
<feature type="domain" description="NodB homology" evidence="4">
    <location>
        <begin position="80"/>
        <end position="346"/>
    </location>
</feature>
<evidence type="ECO:0000256" key="2">
    <source>
        <dbReference type="ARBA" id="ARBA00022729"/>
    </source>
</evidence>
<dbReference type="InterPro" id="IPR011330">
    <property type="entry name" value="Glyco_hydro/deAcase_b/a-brl"/>
</dbReference>
<sequence>MKRLFLFSLTVLILVSSQSFAGQVNAFIYHRFGETRYPSTNISADIFSQQLDFLTQSKIEVITLGDVANHLIQKTALPEHAVSLSIDDAYRSFYDVGMPIIRRYGFPVTLFVNTDAVGTSGYLSWSELKELSVEGVEIGNHTASHAYLVDRQQGETFNQWQERIKSDIERAQQQFEKHLGFRPDLFAYPYGEYSSAVVEIIHSLGFKAAYAQQSGVIYSQHNRFILPRFPMGGPYATVAGFQSKLAMKPLQVTEEDPFDPVMQENPPVLSLQLPGGKVHPQQFNCFVQGENHCWVERDDSRGDNGYKVVADHPLAGRRNKFTLTLQNNQGEWLWYSHLWVNTQKKE</sequence>
<dbReference type="STRING" id="37625.SAMN05660420_02843"/>
<evidence type="ECO:0000313" key="6">
    <source>
        <dbReference type="Proteomes" id="UP000199409"/>
    </source>
</evidence>
<dbReference type="SUPFAM" id="SSF88713">
    <property type="entry name" value="Glycoside hydrolase/deacetylase"/>
    <property type="match status" value="1"/>
</dbReference>
<dbReference type="InterPro" id="IPR002509">
    <property type="entry name" value="NODB_dom"/>
</dbReference>
<dbReference type="PANTHER" id="PTHR34216">
    <property type="match status" value="1"/>
</dbReference>